<protein>
    <submittedName>
        <fullName evidence="2">Uncharacterized protein</fullName>
    </submittedName>
</protein>
<reference evidence="2" key="1">
    <citation type="submission" date="2020-10" db="EMBL/GenBank/DDBJ databases">
        <title>Chromosome-scale genome assembly of the Allis shad, Alosa alosa.</title>
        <authorList>
            <person name="Margot Z."/>
            <person name="Christophe K."/>
            <person name="Cabau C."/>
            <person name="Louis A."/>
            <person name="Berthelot C."/>
            <person name="Parey E."/>
            <person name="Roest Crollius H."/>
            <person name="Montfort J."/>
            <person name="Robinson-Rechavi M."/>
            <person name="Bucao C."/>
            <person name="Bouchez O."/>
            <person name="Gislard M."/>
            <person name="Lluch J."/>
            <person name="Milhes M."/>
            <person name="Lampietro C."/>
            <person name="Lopez Roques C."/>
            <person name="Donnadieu C."/>
            <person name="Braasch I."/>
            <person name="Desvignes T."/>
            <person name="Postlethwait J."/>
            <person name="Bobe J."/>
            <person name="Guiguen Y."/>
        </authorList>
    </citation>
    <scope>NUCLEOTIDE SEQUENCE</scope>
    <source>
        <strain evidence="2">M-15738</strain>
        <tissue evidence="2">Blood</tissue>
    </source>
</reference>
<comment type="caution">
    <text evidence="2">The sequence shown here is derived from an EMBL/GenBank/DDBJ whole genome shotgun (WGS) entry which is preliminary data.</text>
</comment>
<dbReference type="EMBL" id="JADWDJ010000010">
    <property type="protein sequence ID" value="KAG5274984.1"/>
    <property type="molecule type" value="Genomic_DNA"/>
</dbReference>
<evidence type="ECO:0000256" key="1">
    <source>
        <dbReference type="SAM" id="MobiDB-lite"/>
    </source>
</evidence>
<feature type="compositionally biased region" description="Low complexity" evidence="1">
    <location>
        <begin position="26"/>
        <end position="37"/>
    </location>
</feature>
<sequence length="111" mass="12027">MSVKKINQWAAFRVSNTVAYADFDVPSTSPPATSASSQRPSGMVCLPHHLPSATATSWSPSRRGGVGSPPLPSSIGRRRDPLIAGRIRDGLRQRLLPIQDSIMLVSKPFLY</sequence>
<proteinExistence type="predicted"/>
<keyword evidence="3" id="KW-1185">Reference proteome</keyword>
<dbReference type="AlphaFoldDB" id="A0AAV6GIH5"/>
<dbReference type="Proteomes" id="UP000823561">
    <property type="component" value="Chromosome 10"/>
</dbReference>
<evidence type="ECO:0000313" key="3">
    <source>
        <dbReference type="Proteomes" id="UP000823561"/>
    </source>
</evidence>
<feature type="region of interest" description="Disordered" evidence="1">
    <location>
        <begin position="25"/>
        <end position="80"/>
    </location>
</feature>
<accession>A0AAV6GIH5</accession>
<gene>
    <name evidence="2" type="ORF">AALO_G00142300</name>
</gene>
<organism evidence="2 3">
    <name type="scientific">Alosa alosa</name>
    <name type="common">allis shad</name>
    <dbReference type="NCBI Taxonomy" id="278164"/>
    <lineage>
        <taxon>Eukaryota</taxon>
        <taxon>Metazoa</taxon>
        <taxon>Chordata</taxon>
        <taxon>Craniata</taxon>
        <taxon>Vertebrata</taxon>
        <taxon>Euteleostomi</taxon>
        <taxon>Actinopterygii</taxon>
        <taxon>Neopterygii</taxon>
        <taxon>Teleostei</taxon>
        <taxon>Clupei</taxon>
        <taxon>Clupeiformes</taxon>
        <taxon>Clupeoidei</taxon>
        <taxon>Clupeidae</taxon>
        <taxon>Alosa</taxon>
    </lineage>
</organism>
<evidence type="ECO:0000313" key="2">
    <source>
        <dbReference type="EMBL" id="KAG5274984.1"/>
    </source>
</evidence>
<name>A0AAV6GIH5_9TELE</name>